<feature type="non-terminal residue" evidence="1">
    <location>
        <position position="268"/>
    </location>
</feature>
<dbReference type="InterPro" id="IPR017853">
    <property type="entry name" value="GH"/>
</dbReference>
<comment type="caution">
    <text evidence="1">The sequence shown here is derived from an EMBL/GenBank/DDBJ whole genome shotgun (WGS) entry which is preliminary data.</text>
</comment>
<proteinExistence type="predicted"/>
<reference evidence="1" key="1">
    <citation type="journal article" date="2014" name="Front. Microbiol.">
        <title>High frequency of phylogenetically diverse reductive dehalogenase-homologous genes in deep subseafloor sedimentary metagenomes.</title>
        <authorList>
            <person name="Kawai M."/>
            <person name="Futagami T."/>
            <person name="Toyoda A."/>
            <person name="Takaki Y."/>
            <person name="Nishi S."/>
            <person name="Hori S."/>
            <person name="Arai W."/>
            <person name="Tsubouchi T."/>
            <person name="Morono Y."/>
            <person name="Uchiyama I."/>
            <person name="Ito T."/>
            <person name="Fujiyama A."/>
            <person name="Inagaki F."/>
            <person name="Takami H."/>
        </authorList>
    </citation>
    <scope>NUCLEOTIDE SEQUENCE</scope>
    <source>
        <strain evidence="1">Expedition CK06-06</strain>
    </source>
</reference>
<dbReference type="InterPro" id="IPR038901">
    <property type="entry name" value="HEXDC-like"/>
</dbReference>
<evidence type="ECO:0000313" key="1">
    <source>
        <dbReference type="EMBL" id="GAG07016.1"/>
    </source>
</evidence>
<dbReference type="EMBL" id="BARS01024367">
    <property type="protein sequence ID" value="GAG07016.1"/>
    <property type="molecule type" value="Genomic_DNA"/>
</dbReference>
<evidence type="ECO:0008006" key="2">
    <source>
        <dbReference type="Google" id="ProtNLM"/>
    </source>
</evidence>
<organism evidence="1">
    <name type="scientific">marine sediment metagenome</name>
    <dbReference type="NCBI Taxonomy" id="412755"/>
    <lineage>
        <taxon>unclassified sequences</taxon>
        <taxon>metagenomes</taxon>
        <taxon>ecological metagenomes</taxon>
    </lineage>
</organism>
<dbReference type="PANTHER" id="PTHR21040">
    <property type="entry name" value="BCDNA.GH04120"/>
    <property type="match status" value="1"/>
</dbReference>
<dbReference type="PANTHER" id="PTHR21040:SF8">
    <property type="entry name" value="BCDNA.GH04120"/>
    <property type="match status" value="1"/>
</dbReference>
<dbReference type="SUPFAM" id="SSF51445">
    <property type="entry name" value="(Trans)glycosidases"/>
    <property type="match status" value="1"/>
</dbReference>
<gene>
    <name evidence="1" type="ORF">S01H1_38684</name>
</gene>
<feature type="non-terminal residue" evidence="1">
    <location>
        <position position="1"/>
    </location>
</feature>
<dbReference type="Gene3D" id="3.20.20.80">
    <property type="entry name" value="Glycosidases"/>
    <property type="match status" value="1"/>
</dbReference>
<name>X0W2S2_9ZZZZ</name>
<sequence>LDRYIQIIPNVQAPAHMCYVLKHPEFAHLCCDGSNYQSCMDDPAVRKLIFDMYDDACEATPGVEYFHASTDEVYYAGICEKHRKPYNPENRSLTWVDFVQAAHEHLSRRGRKVIIWLEYPLLSRHVELLPADILDGIHSPGKDAACVQAENARGIRQFAYCPVQGMEKLFPDYFASPGPSGQLSPGRLDDAVKACAIAGDDGGEFVGNYVTAWDDSGLHNETFWLGWAVMAAGGWTPGGAAVEQTVAEFMEIYYGRGVTGMVDIYRDM</sequence>
<protein>
    <recommendedName>
        <fullName evidence="2">Beta-N-acetylhexosaminidase</fullName>
    </recommendedName>
</protein>
<dbReference type="GO" id="GO:0015929">
    <property type="term" value="F:hexosaminidase activity"/>
    <property type="evidence" value="ECO:0007669"/>
    <property type="project" value="InterPro"/>
</dbReference>
<accession>X0W2S2</accession>
<dbReference type="AlphaFoldDB" id="X0W2S2"/>